<dbReference type="Proteomes" id="UP000474228">
    <property type="component" value="Unassembled WGS sequence"/>
</dbReference>
<feature type="transmembrane region" description="Helical" evidence="1">
    <location>
        <begin position="12"/>
        <end position="35"/>
    </location>
</feature>
<sequence length="46" mass="5373">MRFSTSIEVLIIFVTTILAPLLITITGNVISEWIVRKWLDKRDKKI</sequence>
<evidence type="ECO:0000313" key="2">
    <source>
        <dbReference type="EMBL" id="MTV64038.1"/>
    </source>
</evidence>
<evidence type="ECO:0000256" key="1">
    <source>
        <dbReference type="SAM" id="Phobius"/>
    </source>
</evidence>
<keyword evidence="1" id="KW-0812">Transmembrane</keyword>
<gene>
    <name evidence="2" type="ORF">GM539_11850</name>
</gene>
<name>A0A6G2D5D9_STREE</name>
<protein>
    <submittedName>
        <fullName evidence="2">Uncharacterized protein</fullName>
    </submittedName>
</protein>
<dbReference type="AlphaFoldDB" id="A0A6G2D5D9"/>
<evidence type="ECO:0000313" key="3">
    <source>
        <dbReference type="Proteomes" id="UP000474228"/>
    </source>
</evidence>
<keyword evidence="1" id="KW-0472">Membrane</keyword>
<keyword evidence="1" id="KW-1133">Transmembrane helix</keyword>
<accession>A0A6G2D5D9</accession>
<dbReference type="EMBL" id="WNHJ01000219">
    <property type="protein sequence ID" value="MTV64038.1"/>
    <property type="molecule type" value="Genomic_DNA"/>
</dbReference>
<reference evidence="2 3" key="1">
    <citation type="submission" date="2019-11" db="EMBL/GenBank/DDBJ databases">
        <title>Growth characteristics of pneumococcus vary with the chemical composition of the capsule and with environmental conditions.</title>
        <authorList>
            <person name="Tothpal A."/>
            <person name="Desobry K."/>
            <person name="Joshi S."/>
            <person name="Wyllie A.L."/>
            <person name="Weinberger D.M."/>
        </authorList>
    </citation>
    <scope>NUCLEOTIDE SEQUENCE [LARGE SCALE GENOMIC DNA]</scope>
    <source>
        <strain evidence="3">pnumococcus22F</strain>
    </source>
</reference>
<organism evidence="2 3">
    <name type="scientific">Streptococcus pneumoniae</name>
    <dbReference type="NCBI Taxonomy" id="1313"/>
    <lineage>
        <taxon>Bacteria</taxon>
        <taxon>Bacillati</taxon>
        <taxon>Bacillota</taxon>
        <taxon>Bacilli</taxon>
        <taxon>Lactobacillales</taxon>
        <taxon>Streptococcaceae</taxon>
        <taxon>Streptococcus</taxon>
    </lineage>
</organism>
<comment type="caution">
    <text evidence="2">The sequence shown here is derived from an EMBL/GenBank/DDBJ whole genome shotgun (WGS) entry which is preliminary data.</text>
</comment>
<proteinExistence type="predicted"/>